<evidence type="ECO:0000256" key="4">
    <source>
        <dbReference type="ARBA" id="ARBA00023157"/>
    </source>
</evidence>
<sequence length="341" mass="37191">MDDGVYAAVYGQCSKHYWQCEADKTTLKTCDNGLFFNNAIEGCDIPGNIADCRTISDEGNEALESNEVVEPDCAFLEDGPLEHSTCSPLHFSCIRGQLLKLQCPSGQVYDATQKRCDDPEFVPGCSPTRPKISQETRIIPAPEISNYCKAHGDGIYSAGCENYFYLCGQGGSYRVNCPSGLFFESNTRTCSYKERVPECNNNSAVETARSSATQQANGSDIDTKEVVEPSAVSQDERINEVEIAERSRASHIPEAALPAAIGVPLPKAKDQPILPDGNYCKAHGDGIYSAGCENYFYLCGQGGSYRVNCPSGLFFESNTRTCSYKERVPECNNNSAVETAR</sequence>
<evidence type="ECO:0000313" key="7">
    <source>
        <dbReference type="EMBL" id="VDN18884.1"/>
    </source>
</evidence>
<dbReference type="InterPro" id="IPR002557">
    <property type="entry name" value="Chitin-bd_dom"/>
</dbReference>
<dbReference type="WBParaSite" id="GPUH_0001153601-mRNA-1">
    <property type="protein sequence ID" value="GPUH_0001153601-mRNA-1"/>
    <property type="gene ID" value="GPUH_0001153601"/>
</dbReference>
<organism evidence="9">
    <name type="scientific">Gongylonema pulchrum</name>
    <dbReference type="NCBI Taxonomy" id="637853"/>
    <lineage>
        <taxon>Eukaryota</taxon>
        <taxon>Metazoa</taxon>
        <taxon>Ecdysozoa</taxon>
        <taxon>Nematoda</taxon>
        <taxon>Chromadorea</taxon>
        <taxon>Rhabditida</taxon>
        <taxon>Spirurina</taxon>
        <taxon>Spiruromorpha</taxon>
        <taxon>Spiruroidea</taxon>
        <taxon>Gongylonematidae</taxon>
        <taxon>Gongylonema</taxon>
    </lineage>
</organism>
<proteinExistence type="predicted"/>
<keyword evidence="1" id="KW-0147">Chitin-binding</keyword>
<dbReference type="InterPro" id="IPR036508">
    <property type="entry name" value="Chitin-bd_dom_sf"/>
</dbReference>
<keyword evidence="8" id="KW-1185">Reference proteome</keyword>
<evidence type="ECO:0000313" key="8">
    <source>
        <dbReference type="Proteomes" id="UP000271098"/>
    </source>
</evidence>
<feature type="domain" description="Chitin-binding type-2" evidence="6">
    <location>
        <begin position="145"/>
        <end position="201"/>
    </location>
</feature>
<keyword evidence="4" id="KW-1015">Disulfide bond</keyword>
<dbReference type="SMART" id="SM00494">
    <property type="entry name" value="ChtBD2"/>
    <property type="match status" value="4"/>
</dbReference>
<accession>A0A183DS31</accession>
<dbReference type="Gene3D" id="2.170.140.10">
    <property type="entry name" value="Chitin binding domain"/>
    <property type="match status" value="4"/>
</dbReference>
<keyword evidence="2" id="KW-0732">Signal</keyword>
<gene>
    <name evidence="7" type="ORF">GPUH_LOCUS11522</name>
</gene>
<evidence type="ECO:0000256" key="2">
    <source>
        <dbReference type="ARBA" id="ARBA00022729"/>
    </source>
</evidence>
<evidence type="ECO:0000259" key="6">
    <source>
        <dbReference type="PROSITE" id="PS50940"/>
    </source>
</evidence>
<reference evidence="7 8" key="2">
    <citation type="submission" date="2018-11" db="EMBL/GenBank/DDBJ databases">
        <authorList>
            <consortium name="Pathogen Informatics"/>
        </authorList>
    </citation>
    <scope>NUCLEOTIDE SEQUENCE [LARGE SCALE GENOMIC DNA]</scope>
</reference>
<dbReference type="OrthoDB" id="5914859at2759"/>
<evidence type="ECO:0000256" key="5">
    <source>
        <dbReference type="ARBA" id="ARBA00023180"/>
    </source>
</evidence>
<feature type="domain" description="Chitin-binding type-2" evidence="6">
    <location>
        <begin position="70"/>
        <end position="127"/>
    </location>
</feature>
<dbReference type="PROSITE" id="PS50940">
    <property type="entry name" value="CHIT_BIND_II"/>
    <property type="match status" value="4"/>
</dbReference>
<dbReference type="SUPFAM" id="SSF57625">
    <property type="entry name" value="Invertebrate chitin-binding proteins"/>
    <property type="match status" value="4"/>
</dbReference>
<dbReference type="PANTHER" id="PTHR23301">
    <property type="entry name" value="CHITIN BINDING PERITROPHIN-A"/>
    <property type="match status" value="1"/>
</dbReference>
<keyword evidence="3" id="KW-0677">Repeat</keyword>
<dbReference type="PANTHER" id="PTHR23301:SF0">
    <property type="entry name" value="CHITIN-BINDING TYPE-2 DOMAIN-CONTAINING PROTEIN-RELATED"/>
    <property type="match status" value="1"/>
</dbReference>
<evidence type="ECO:0000313" key="9">
    <source>
        <dbReference type="WBParaSite" id="GPUH_0001153601-mRNA-1"/>
    </source>
</evidence>
<evidence type="ECO:0000256" key="3">
    <source>
        <dbReference type="ARBA" id="ARBA00022737"/>
    </source>
</evidence>
<name>A0A183DS31_9BILA</name>
<dbReference type="EMBL" id="UYRT01078611">
    <property type="protein sequence ID" value="VDN18884.1"/>
    <property type="molecule type" value="Genomic_DNA"/>
</dbReference>
<feature type="domain" description="Chitin-binding type-2" evidence="6">
    <location>
        <begin position="1"/>
        <end position="54"/>
    </location>
</feature>
<protein>
    <submittedName>
        <fullName evidence="9">Chitin-binding type-2 domain-containing protein</fullName>
    </submittedName>
</protein>
<evidence type="ECO:0000256" key="1">
    <source>
        <dbReference type="ARBA" id="ARBA00022669"/>
    </source>
</evidence>
<dbReference type="Proteomes" id="UP000271098">
    <property type="component" value="Unassembled WGS sequence"/>
</dbReference>
<dbReference type="GO" id="GO:0005576">
    <property type="term" value="C:extracellular region"/>
    <property type="evidence" value="ECO:0007669"/>
    <property type="project" value="InterPro"/>
</dbReference>
<dbReference type="InterPro" id="IPR051940">
    <property type="entry name" value="Chitin_bind-dev_reg"/>
</dbReference>
<feature type="domain" description="Chitin-binding type-2" evidence="6">
    <location>
        <begin position="277"/>
        <end position="333"/>
    </location>
</feature>
<dbReference type="GO" id="GO:0008061">
    <property type="term" value="F:chitin binding"/>
    <property type="evidence" value="ECO:0007669"/>
    <property type="project" value="UniProtKB-KW"/>
</dbReference>
<keyword evidence="5" id="KW-0325">Glycoprotein</keyword>
<dbReference type="AlphaFoldDB" id="A0A183DS31"/>
<reference evidence="9" key="1">
    <citation type="submission" date="2016-06" db="UniProtKB">
        <authorList>
            <consortium name="WormBaseParasite"/>
        </authorList>
    </citation>
    <scope>IDENTIFICATION</scope>
</reference>
<dbReference type="Pfam" id="PF01607">
    <property type="entry name" value="CBM_14"/>
    <property type="match status" value="4"/>
</dbReference>